<dbReference type="Proteomes" id="UP000292886">
    <property type="component" value="Chromosome"/>
</dbReference>
<organism evidence="1 2">
    <name type="scientific">Periweissella cryptocerci</name>
    <dbReference type="NCBI Taxonomy" id="2506420"/>
    <lineage>
        <taxon>Bacteria</taxon>
        <taxon>Bacillati</taxon>
        <taxon>Bacillota</taxon>
        <taxon>Bacilli</taxon>
        <taxon>Lactobacillales</taxon>
        <taxon>Lactobacillaceae</taxon>
        <taxon>Periweissella</taxon>
    </lineage>
</organism>
<keyword evidence="2" id="KW-1185">Reference proteome</keyword>
<dbReference type="EMBL" id="CP037940">
    <property type="protein sequence ID" value="QBO36771.1"/>
    <property type="molecule type" value="Genomic_DNA"/>
</dbReference>
<dbReference type="RefSeq" id="WP_133363848.1">
    <property type="nucleotide sequence ID" value="NZ_CP037940.1"/>
</dbReference>
<evidence type="ECO:0000313" key="1">
    <source>
        <dbReference type="EMBL" id="QBO36771.1"/>
    </source>
</evidence>
<evidence type="ECO:0000313" key="2">
    <source>
        <dbReference type="Proteomes" id="UP000292886"/>
    </source>
</evidence>
<proteinExistence type="predicted"/>
<dbReference type="AlphaFoldDB" id="A0A4P6YVH3"/>
<reference evidence="2" key="1">
    <citation type="submission" date="2019-03" db="EMBL/GenBank/DDBJ databases">
        <title>Weissella sp. 26KH-42 Genome sequencing.</title>
        <authorList>
            <person name="Heo J."/>
            <person name="Kim S.-J."/>
            <person name="Kim J.-S."/>
            <person name="Hong S.-B."/>
            <person name="Kwon S.-W."/>
        </authorList>
    </citation>
    <scope>NUCLEOTIDE SEQUENCE [LARGE SCALE GENOMIC DNA]</scope>
    <source>
        <strain evidence="2">26KH-42</strain>
    </source>
</reference>
<name>A0A4P6YVH3_9LACO</name>
<dbReference type="OrthoDB" id="2289077at2"/>
<gene>
    <name evidence="1" type="ORF">EQG49_10020</name>
</gene>
<sequence>MKVNIFDSERTATYVDIKDNSHKQLTLMNFTIDGVTYPQLNGNRVGNEVAKGYSLVFRTQPHGEVSINGSSVTLKDEKGIEFDAFTTADLVSVEIGIFKTLGHSGFGGPQNKYWTFVYFELADKEYYFVNLATDLSLKLLNSDLFNGIKVVDSLNLKAIEGSLNELELTKIFNAQYEQMIVGTEYPKFMKMLGTAM</sequence>
<protein>
    <submittedName>
        <fullName evidence="1">Uncharacterized protein</fullName>
    </submittedName>
</protein>
<dbReference type="KEGG" id="wei:EQG49_10020"/>
<accession>A0A4P6YVH3</accession>